<dbReference type="AlphaFoldDB" id="V4PD38"/>
<dbReference type="InterPro" id="IPR013783">
    <property type="entry name" value="Ig-like_fold"/>
</dbReference>
<proteinExistence type="inferred from homology"/>
<dbReference type="Proteomes" id="UP000017837">
    <property type="component" value="Unassembled WGS sequence"/>
</dbReference>
<dbReference type="Gene3D" id="3.20.20.80">
    <property type="entry name" value="Glycosidases"/>
    <property type="match status" value="1"/>
</dbReference>
<dbReference type="PROSITE" id="PS51318">
    <property type="entry name" value="TAT"/>
    <property type="match status" value="1"/>
</dbReference>
<dbReference type="Pfam" id="PF02837">
    <property type="entry name" value="Glyco_hydro_2_N"/>
    <property type="match status" value="1"/>
</dbReference>
<keyword evidence="4" id="KW-0732">Signal</keyword>
<dbReference type="InterPro" id="IPR006101">
    <property type="entry name" value="Glyco_hydro_2"/>
</dbReference>
<organism evidence="10 11">
    <name type="scientific">Asticcacaulis benevestitus DSM 16100 = ATCC BAA-896</name>
    <dbReference type="NCBI Taxonomy" id="1121022"/>
    <lineage>
        <taxon>Bacteria</taxon>
        <taxon>Pseudomonadati</taxon>
        <taxon>Pseudomonadota</taxon>
        <taxon>Alphaproteobacteria</taxon>
        <taxon>Caulobacterales</taxon>
        <taxon>Caulobacteraceae</taxon>
        <taxon>Asticcacaulis</taxon>
    </lineage>
</organism>
<dbReference type="RefSeq" id="WP_023447316.1">
    <property type="nucleotide sequence ID" value="NZ_AQWM01000012.1"/>
</dbReference>
<dbReference type="PATRIC" id="fig|1121022.4.peg.1904"/>
<dbReference type="InterPro" id="IPR023232">
    <property type="entry name" value="Glyco_hydro_2_AS"/>
</dbReference>
<dbReference type="InterPro" id="IPR048230">
    <property type="entry name" value="GalA-like"/>
</dbReference>
<dbReference type="InterPro" id="IPR036156">
    <property type="entry name" value="Beta-gal/glucu_dom_sf"/>
</dbReference>
<dbReference type="Gene3D" id="2.60.40.10">
    <property type="entry name" value="Immunoglobulins"/>
    <property type="match status" value="3"/>
</dbReference>
<evidence type="ECO:0000256" key="4">
    <source>
        <dbReference type="SAM" id="SignalP"/>
    </source>
</evidence>
<dbReference type="OrthoDB" id="7578670at2"/>
<dbReference type="Pfam" id="PF16355">
    <property type="entry name" value="DUF4982"/>
    <property type="match status" value="1"/>
</dbReference>
<feature type="domain" description="Glycoside hydrolase family 2" evidence="9">
    <location>
        <begin position="724"/>
        <end position="827"/>
    </location>
</feature>
<evidence type="ECO:0008006" key="12">
    <source>
        <dbReference type="Google" id="ProtNLM"/>
    </source>
</evidence>
<dbReference type="SUPFAM" id="SSF51445">
    <property type="entry name" value="(Trans)glycosidases"/>
    <property type="match status" value="1"/>
</dbReference>
<evidence type="ECO:0000256" key="3">
    <source>
        <dbReference type="ARBA" id="ARBA00023295"/>
    </source>
</evidence>
<evidence type="ECO:0000259" key="9">
    <source>
        <dbReference type="Pfam" id="PF18565"/>
    </source>
</evidence>
<dbReference type="InterPro" id="IPR008979">
    <property type="entry name" value="Galactose-bd-like_sf"/>
</dbReference>
<dbReference type="SUPFAM" id="SSF49785">
    <property type="entry name" value="Galactose-binding domain-like"/>
    <property type="match status" value="1"/>
</dbReference>
<dbReference type="GO" id="GO:0004553">
    <property type="term" value="F:hydrolase activity, hydrolyzing O-glycosyl compounds"/>
    <property type="evidence" value="ECO:0007669"/>
    <property type="project" value="InterPro"/>
</dbReference>
<evidence type="ECO:0000259" key="5">
    <source>
        <dbReference type="Pfam" id="PF00703"/>
    </source>
</evidence>
<evidence type="ECO:0000313" key="11">
    <source>
        <dbReference type="Proteomes" id="UP000017837"/>
    </source>
</evidence>
<dbReference type="Pfam" id="PF18565">
    <property type="entry name" value="Glyco_hydro2_C5"/>
    <property type="match status" value="1"/>
</dbReference>
<feature type="domain" description="Glycosyl hydrolases family 2 sugar binding" evidence="7">
    <location>
        <begin position="146"/>
        <end position="241"/>
    </location>
</feature>
<keyword evidence="11" id="KW-1185">Reference proteome</keyword>
<dbReference type="EMBL" id="AWGB01000015">
    <property type="protein sequence ID" value="ESQ91847.1"/>
    <property type="molecule type" value="Genomic_DNA"/>
</dbReference>
<evidence type="ECO:0000259" key="7">
    <source>
        <dbReference type="Pfam" id="PF02837"/>
    </source>
</evidence>
<feature type="domain" description="Glycoside hydrolase family 2 catalytic" evidence="6">
    <location>
        <begin position="444"/>
        <end position="518"/>
    </location>
</feature>
<dbReference type="Pfam" id="PF02836">
    <property type="entry name" value="Glyco_hydro_2_C"/>
    <property type="match status" value="2"/>
</dbReference>
<dbReference type="PANTHER" id="PTHR42732:SF1">
    <property type="entry name" value="BETA-MANNOSIDASE"/>
    <property type="match status" value="1"/>
</dbReference>
<protein>
    <recommendedName>
        <fullName evidence="12">Beta-galactosidase</fullName>
    </recommendedName>
</protein>
<dbReference type="InterPro" id="IPR006102">
    <property type="entry name" value="Ig-like_GH2"/>
</dbReference>
<keyword evidence="2" id="KW-0378">Hydrolase</keyword>
<feature type="domain" description="DUF4982" evidence="8">
    <location>
        <begin position="654"/>
        <end position="710"/>
    </location>
</feature>
<dbReference type="NCBIfam" id="NF041462">
    <property type="entry name" value="GalA"/>
    <property type="match status" value="1"/>
</dbReference>
<dbReference type="InterPro" id="IPR006103">
    <property type="entry name" value="Glyco_hydro_2_cat"/>
</dbReference>
<sequence>MKKPDRRSVLSAAAALSALPVSALAAPKQPVVQPVTTASAPSLAPRERILFDFDWRFALGHAADVNRDFGFGRDQKTYAKQGNGQVAEPSTADFDDHLWQPVDLPHDWAVGLPFARNDYFIPPQNPEDGDPGAGHGYKAIGRRFPENSIGWYRKGFELQPGDADRVLTLEFDGVFRDSLVILNGYVLTRHESGYTPFSVDITNYINPQGPNILLVRVDASLGEGWFYEGAGIYRHVWLVKTDKVHVPQWGLCVRGETSGAISLEATLKNASASPRAVDLVTDIYDREGRAVASVTSTAQLDAYGESQVSQASHLAAPKLWSLDDPHLYTARCEIREAGKTLDVSTVRFGLRDIRFDAKEGFFLNGKWLKLRGANNHEDHAGVGTGVPDALHHWRVKQLKDMGANIWRCAHNMPNEAILEACDELGMLVIDETRLMTATPEGLSQLATLIHRDRNHPSVILWSIGNEETAQQGTERGLKIALDMRRLIKSLDPTRPITAAMNHYQGQGLTPALDVMGFNYHESSIEPFRKLYPDMPIVGTETASAVSTRGEYVRDEVKGYVRAYDLDAPSYALTASAWWSLYDAKPYLAGGLVWTGFDYRGEPTPFNRWPEISSHFGILDTCGFPKDIYYYYKSWWQSAPVLHLLPHWNWTGSEGKTIDVWAYSNLDKVELFLNKRSLGVQSVPKDGHVQWSVPFTPGELVAYGFKGDKVVMKTARRTAGPATRLSITSDRAGLRTDGQDVALIRAELFDAQGTALPTADNLIHFSLSGPARIAGVGNGNPTSLEADKASSRHLFNGLAQAVVRARRGSVGAPVIVTATTDGVPAARLTLTSLPG</sequence>
<comment type="similarity">
    <text evidence="1">Belongs to the glycosyl hydrolase 2 family.</text>
</comment>
<dbReference type="InterPro" id="IPR051913">
    <property type="entry name" value="GH2_Domain-Containing"/>
</dbReference>
<dbReference type="PROSITE" id="PS00608">
    <property type="entry name" value="GLYCOSYL_HYDROL_F2_2"/>
    <property type="match status" value="1"/>
</dbReference>
<feature type="chain" id="PRO_5004724806" description="Beta-galactosidase" evidence="4">
    <location>
        <begin position="26"/>
        <end position="834"/>
    </location>
</feature>
<reference evidence="10 11" key="1">
    <citation type="journal article" date="2014" name="Nature">
        <title>Sequential evolution of bacterial morphology by co-option of a developmental regulator.</title>
        <authorList>
            <person name="Jiang C."/>
            <person name="Brown P.J."/>
            <person name="Ducret A."/>
            <person name="Brun Y.V."/>
        </authorList>
    </citation>
    <scope>NUCLEOTIDE SEQUENCE [LARGE SCALE GENOMIC DNA]</scope>
    <source>
        <strain evidence="10 11">DSM 16100</strain>
    </source>
</reference>
<name>V4PD38_9CAUL</name>
<dbReference type="InterPro" id="IPR032311">
    <property type="entry name" value="DUF4982"/>
</dbReference>
<dbReference type="PRINTS" id="PR00132">
    <property type="entry name" value="GLHYDRLASE2"/>
</dbReference>
<keyword evidence="3" id="KW-0326">Glycosidase</keyword>
<dbReference type="InterPro" id="IPR006104">
    <property type="entry name" value="Glyco_hydro_2_N"/>
</dbReference>
<dbReference type="InterPro" id="IPR006311">
    <property type="entry name" value="TAT_signal"/>
</dbReference>
<dbReference type="eggNOG" id="COG3250">
    <property type="taxonomic scope" value="Bacteria"/>
</dbReference>
<dbReference type="Pfam" id="PF00703">
    <property type="entry name" value="Glyco_hydro_2"/>
    <property type="match status" value="1"/>
</dbReference>
<evidence type="ECO:0000259" key="6">
    <source>
        <dbReference type="Pfam" id="PF02836"/>
    </source>
</evidence>
<dbReference type="Gene3D" id="2.60.120.260">
    <property type="entry name" value="Galactose-binding domain-like"/>
    <property type="match status" value="1"/>
</dbReference>
<evidence type="ECO:0000256" key="1">
    <source>
        <dbReference type="ARBA" id="ARBA00007401"/>
    </source>
</evidence>
<comment type="caution">
    <text evidence="10">The sequence shown here is derived from an EMBL/GenBank/DDBJ whole genome shotgun (WGS) entry which is preliminary data.</text>
</comment>
<feature type="signal peptide" evidence="4">
    <location>
        <begin position="1"/>
        <end position="25"/>
    </location>
</feature>
<evidence type="ECO:0000256" key="2">
    <source>
        <dbReference type="ARBA" id="ARBA00022801"/>
    </source>
</evidence>
<accession>V4PD38</accession>
<feature type="domain" description="Glycoside hydrolase family 2 catalytic" evidence="6">
    <location>
        <begin position="359"/>
        <end position="437"/>
    </location>
</feature>
<dbReference type="PANTHER" id="PTHR42732">
    <property type="entry name" value="BETA-GALACTOSIDASE"/>
    <property type="match status" value="1"/>
</dbReference>
<dbReference type="SUPFAM" id="SSF49303">
    <property type="entry name" value="beta-Galactosidase/glucuronidase domain"/>
    <property type="match status" value="1"/>
</dbReference>
<gene>
    <name evidence="10" type="ORF">ABENE_09445</name>
</gene>
<evidence type="ECO:0000313" key="10">
    <source>
        <dbReference type="EMBL" id="ESQ91847.1"/>
    </source>
</evidence>
<dbReference type="GO" id="GO:0005975">
    <property type="term" value="P:carbohydrate metabolic process"/>
    <property type="evidence" value="ECO:0007669"/>
    <property type="project" value="InterPro"/>
</dbReference>
<dbReference type="InterPro" id="IPR040605">
    <property type="entry name" value="Glyco_hydro2_dom5"/>
</dbReference>
<feature type="domain" description="Glycoside hydrolase family 2 immunoglobulin-like beta-sandwich" evidence="5">
    <location>
        <begin position="257"/>
        <end position="351"/>
    </location>
</feature>
<dbReference type="InterPro" id="IPR017853">
    <property type="entry name" value="GH"/>
</dbReference>
<evidence type="ECO:0000259" key="8">
    <source>
        <dbReference type="Pfam" id="PF16355"/>
    </source>
</evidence>
<dbReference type="STRING" id="1121022.GCA_000376105_02611"/>